<feature type="domain" description="J" evidence="3">
    <location>
        <begin position="4"/>
        <end position="69"/>
    </location>
</feature>
<name>A0ABT8SI37_9CAUL</name>
<dbReference type="PANTHER" id="PTHR43096:SF48">
    <property type="entry name" value="CHAPERONE PROTEIN DNAJ"/>
    <property type="match status" value="1"/>
</dbReference>
<dbReference type="Proteomes" id="UP001169063">
    <property type="component" value="Unassembled WGS sequence"/>
</dbReference>
<dbReference type="SUPFAM" id="SSF46565">
    <property type="entry name" value="Chaperone J-domain"/>
    <property type="match status" value="1"/>
</dbReference>
<dbReference type="CDD" id="cd10747">
    <property type="entry name" value="DnaJ_C"/>
    <property type="match status" value="1"/>
</dbReference>
<evidence type="ECO:0000259" key="3">
    <source>
        <dbReference type="PROSITE" id="PS50076"/>
    </source>
</evidence>
<dbReference type="InterPro" id="IPR008971">
    <property type="entry name" value="HSP40/DnaJ_pept-bd"/>
</dbReference>
<evidence type="ECO:0000313" key="5">
    <source>
        <dbReference type="Proteomes" id="UP001169063"/>
    </source>
</evidence>
<dbReference type="Pfam" id="PF01556">
    <property type="entry name" value="DnaJ_C"/>
    <property type="match status" value="1"/>
</dbReference>
<dbReference type="SMART" id="SM00271">
    <property type="entry name" value="DnaJ"/>
    <property type="match status" value="1"/>
</dbReference>
<dbReference type="Pfam" id="PF00226">
    <property type="entry name" value="DnaJ"/>
    <property type="match status" value="1"/>
</dbReference>
<evidence type="ECO:0000256" key="2">
    <source>
        <dbReference type="SAM" id="MobiDB-lite"/>
    </source>
</evidence>
<dbReference type="InterPro" id="IPR002939">
    <property type="entry name" value="DnaJ_C"/>
</dbReference>
<keyword evidence="5" id="KW-1185">Reference proteome</keyword>
<dbReference type="Gene3D" id="1.10.287.110">
    <property type="entry name" value="DnaJ domain"/>
    <property type="match status" value="1"/>
</dbReference>
<gene>
    <name evidence="4" type="ORF">Q0812_01615</name>
</gene>
<dbReference type="InterPro" id="IPR001623">
    <property type="entry name" value="DnaJ_domain"/>
</dbReference>
<dbReference type="InterPro" id="IPR036869">
    <property type="entry name" value="J_dom_sf"/>
</dbReference>
<dbReference type="CDD" id="cd06257">
    <property type="entry name" value="DnaJ"/>
    <property type="match status" value="1"/>
</dbReference>
<dbReference type="Gene3D" id="2.60.260.20">
    <property type="entry name" value="Urease metallochaperone UreE, N-terminal domain"/>
    <property type="match status" value="2"/>
</dbReference>
<accession>A0ABT8SI37</accession>
<protein>
    <submittedName>
        <fullName evidence="4">DnaJ C-terminal domain-containing protein</fullName>
    </submittedName>
</protein>
<dbReference type="InterPro" id="IPR018253">
    <property type="entry name" value="DnaJ_domain_CS"/>
</dbReference>
<dbReference type="PANTHER" id="PTHR43096">
    <property type="entry name" value="DNAJ HOMOLOG 1, MITOCHONDRIAL-RELATED"/>
    <property type="match status" value="1"/>
</dbReference>
<dbReference type="EMBL" id="JAUKTR010000001">
    <property type="protein sequence ID" value="MDO1558126.1"/>
    <property type="molecule type" value="Genomic_DNA"/>
</dbReference>
<sequence>MAADPYAELGVARSASQDDIRKAFRKLAKELHPDRNPGDKAAEDRFKRVSAAFDLLGDEDKRKRFDRGEIDADGREVFRGFGGGQPGGGQGGGQGGFNPGGGFGGRFEGVDLDEIFDMFGGGGARGGRRGPAKGGDVRARVEVGLEDTILGATRRIAFTDGRTLDVTIPKGASDGQVLRLKGQGQPGRAGGPAGDALIELRIQPHRLYRQEGPDLHMDLPVSLPDAVLGGKVQAPTPEGTVSLNIPKGSNSGAKLRLKGRGAYARPGGARGDLFAHLVVTLPETQDEELVRFAETWRAKRPYTPRPR</sequence>
<reference evidence="4" key="1">
    <citation type="submission" date="2023-07" db="EMBL/GenBank/DDBJ databases">
        <title>Brevundimonas soil sp. nov., isolated from the soil of chemical plant.</title>
        <authorList>
            <person name="Wu N."/>
        </authorList>
    </citation>
    <scope>NUCLEOTIDE SEQUENCE</scope>
    <source>
        <strain evidence="4">XZ-24</strain>
    </source>
</reference>
<dbReference type="PROSITE" id="PS50076">
    <property type="entry name" value="DNAJ_2"/>
    <property type="match status" value="1"/>
</dbReference>
<dbReference type="PROSITE" id="PS00636">
    <property type="entry name" value="DNAJ_1"/>
    <property type="match status" value="1"/>
</dbReference>
<dbReference type="PRINTS" id="PR00625">
    <property type="entry name" value="JDOMAIN"/>
</dbReference>
<dbReference type="SUPFAM" id="SSF49493">
    <property type="entry name" value="HSP40/DnaJ peptide-binding domain"/>
    <property type="match status" value="2"/>
</dbReference>
<evidence type="ECO:0000256" key="1">
    <source>
        <dbReference type="ARBA" id="ARBA00023186"/>
    </source>
</evidence>
<proteinExistence type="predicted"/>
<organism evidence="4 5">
    <name type="scientific">Peiella sedimenti</name>
    <dbReference type="NCBI Taxonomy" id="3061083"/>
    <lineage>
        <taxon>Bacteria</taxon>
        <taxon>Pseudomonadati</taxon>
        <taxon>Pseudomonadota</taxon>
        <taxon>Alphaproteobacteria</taxon>
        <taxon>Caulobacterales</taxon>
        <taxon>Caulobacteraceae</taxon>
        <taxon>Peiella</taxon>
    </lineage>
</organism>
<dbReference type="RefSeq" id="WP_302108547.1">
    <property type="nucleotide sequence ID" value="NZ_JAUKTR010000001.1"/>
</dbReference>
<feature type="region of interest" description="Disordered" evidence="2">
    <location>
        <begin position="81"/>
        <end position="101"/>
    </location>
</feature>
<comment type="caution">
    <text evidence="4">The sequence shown here is derived from an EMBL/GenBank/DDBJ whole genome shotgun (WGS) entry which is preliminary data.</text>
</comment>
<keyword evidence="1" id="KW-0143">Chaperone</keyword>
<evidence type="ECO:0000313" key="4">
    <source>
        <dbReference type="EMBL" id="MDO1558126.1"/>
    </source>
</evidence>